<evidence type="ECO:0000313" key="1">
    <source>
        <dbReference type="EMBL" id="SLN53427.1"/>
    </source>
</evidence>
<reference evidence="1 2" key="1">
    <citation type="submission" date="2017-03" db="EMBL/GenBank/DDBJ databases">
        <authorList>
            <person name="Afonso C.L."/>
            <person name="Miller P.J."/>
            <person name="Scott M.A."/>
            <person name="Spackman E."/>
            <person name="Goraichik I."/>
            <person name="Dimitrov K.M."/>
            <person name="Suarez D.L."/>
            <person name="Swayne D.E."/>
        </authorList>
    </citation>
    <scope>NUCLEOTIDE SEQUENCE [LARGE SCALE GENOMIC DNA]</scope>
    <source>
        <strain evidence="1 2">CECT 8397</strain>
    </source>
</reference>
<dbReference type="EMBL" id="FWFT01000005">
    <property type="protein sequence ID" value="SLN53427.1"/>
    <property type="molecule type" value="Genomic_DNA"/>
</dbReference>
<sequence length="275" mass="30755">MDVTFDTYITVDWSGGNQRPAVPSPDAIWVSIWRYGVQEKPLYFRNRQLLEVWLRAALKDELTNKRRVFVGFDFAFGFPDGFAEAITGDADPLAMWRWLEGLIVDSPKANNRFEVAGVMNSRFDGVGPFWGNASPHDVDGLPRKGSTRTCTAFAEKRAVEDRLPGAFPVWQLAGAGAVGSQTLMGLPVLWRMIERFPDMISVWPFESLDRPIAFVEIWPSLFADQVAANGDVHPIKDAMQVHTMTDLVANMAQAERAALLDVPRNREGWIFGVPA</sequence>
<protein>
    <submittedName>
        <fullName evidence="1">Uncharacterized protein</fullName>
    </submittedName>
</protein>
<proteinExistence type="predicted"/>
<dbReference type="OrthoDB" id="9804758at2"/>
<evidence type="ECO:0000313" key="2">
    <source>
        <dbReference type="Proteomes" id="UP000193623"/>
    </source>
</evidence>
<accession>A0A1Y5T1F2</accession>
<organism evidence="1 2">
    <name type="scientific">Pseudooctadecabacter jejudonensis</name>
    <dbReference type="NCBI Taxonomy" id="1391910"/>
    <lineage>
        <taxon>Bacteria</taxon>
        <taxon>Pseudomonadati</taxon>
        <taxon>Pseudomonadota</taxon>
        <taxon>Alphaproteobacteria</taxon>
        <taxon>Rhodobacterales</taxon>
        <taxon>Paracoccaceae</taxon>
        <taxon>Pseudooctadecabacter</taxon>
    </lineage>
</organism>
<dbReference type="AlphaFoldDB" id="A0A1Y5T1F2"/>
<gene>
    <name evidence="1" type="ORF">PSJ8397_02777</name>
</gene>
<name>A0A1Y5T1F2_9RHOB</name>
<dbReference type="Proteomes" id="UP000193623">
    <property type="component" value="Unassembled WGS sequence"/>
</dbReference>
<dbReference type="RefSeq" id="WP_085865182.1">
    <property type="nucleotide sequence ID" value="NZ_FWFT01000005.1"/>
</dbReference>
<keyword evidence="2" id="KW-1185">Reference proteome</keyword>